<sequence length="151" mass="16701">MYRRAYETALQLNAALYAIVKEARDELSTQKTLLRAALVAGLVARLDMTPSFQTLVEVALHSLCSAYGALVTVPFCSYPIWCRNSLVSHLYPGAQLITQHPIISLQHIVLNCEKPILLSYSFHLGLHVFVSSFQLFASGTNLFADGINLFA</sequence>
<dbReference type="Proteomes" id="UP000887566">
    <property type="component" value="Unplaced"/>
</dbReference>
<name>A0A914V5U2_9BILA</name>
<keyword evidence="1" id="KW-1185">Reference proteome</keyword>
<reference evidence="2" key="1">
    <citation type="submission" date="2022-11" db="UniProtKB">
        <authorList>
            <consortium name="WormBaseParasite"/>
        </authorList>
    </citation>
    <scope>IDENTIFICATION</scope>
</reference>
<dbReference type="WBParaSite" id="PSAMB.scaffold1488size30820.g13338.t1">
    <property type="protein sequence ID" value="PSAMB.scaffold1488size30820.g13338.t1"/>
    <property type="gene ID" value="PSAMB.scaffold1488size30820.g13338"/>
</dbReference>
<proteinExistence type="predicted"/>
<dbReference type="AlphaFoldDB" id="A0A914V5U2"/>
<protein>
    <submittedName>
        <fullName evidence="2">Uncharacterized protein</fullName>
    </submittedName>
</protein>
<organism evidence="1 2">
    <name type="scientific">Plectus sambesii</name>
    <dbReference type="NCBI Taxonomy" id="2011161"/>
    <lineage>
        <taxon>Eukaryota</taxon>
        <taxon>Metazoa</taxon>
        <taxon>Ecdysozoa</taxon>
        <taxon>Nematoda</taxon>
        <taxon>Chromadorea</taxon>
        <taxon>Plectida</taxon>
        <taxon>Plectina</taxon>
        <taxon>Plectoidea</taxon>
        <taxon>Plectidae</taxon>
        <taxon>Plectus</taxon>
    </lineage>
</organism>
<evidence type="ECO:0000313" key="1">
    <source>
        <dbReference type="Proteomes" id="UP000887566"/>
    </source>
</evidence>
<accession>A0A914V5U2</accession>
<evidence type="ECO:0000313" key="2">
    <source>
        <dbReference type="WBParaSite" id="PSAMB.scaffold1488size30820.g13338.t1"/>
    </source>
</evidence>